<keyword evidence="2" id="KW-1185">Reference proteome</keyword>
<dbReference type="Proteomes" id="UP000015104">
    <property type="component" value="Unassembled WGS sequence"/>
</dbReference>
<evidence type="ECO:0000313" key="2">
    <source>
        <dbReference type="Proteomes" id="UP000015104"/>
    </source>
</evidence>
<protein>
    <submittedName>
        <fullName evidence="1">Uncharacterized protein</fullName>
    </submittedName>
</protein>
<dbReference type="EnsemblMetazoa" id="tetur03g03390.1">
    <property type="protein sequence ID" value="tetur03g03390.1"/>
    <property type="gene ID" value="tetur03g03390"/>
</dbReference>
<sequence>MKVKVKLFLFTEQINCKQSVAQGYWKKVSGNLCLSWVKPLLTSKYHKINHLLAHQQKNEEIQRGIMITNQL</sequence>
<organism evidence="1 2">
    <name type="scientific">Tetranychus urticae</name>
    <name type="common">Two-spotted spider mite</name>
    <dbReference type="NCBI Taxonomy" id="32264"/>
    <lineage>
        <taxon>Eukaryota</taxon>
        <taxon>Metazoa</taxon>
        <taxon>Ecdysozoa</taxon>
        <taxon>Arthropoda</taxon>
        <taxon>Chelicerata</taxon>
        <taxon>Arachnida</taxon>
        <taxon>Acari</taxon>
        <taxon>Acariformes</taxon>
        <taxon>Trombidiformes</taxon>
        <taxon>Prostigmata</taxon>
        <taxon>Eleutherengona</taxon>
        <taxon>Raphignathae</taxon>
        <taxon>Tetranychoidea</taxon>
        <taxon>Tetranychidae</taxon>
        <taxon>Tetranychus</taxon>
    </lineage>
</organism>
<accession>T1JZB8</accession>
<proteinExistence type="predicted"/>
<dbReference type="EMBL" id="CAEY01001120">
    <property type="status" value="NOT_ANNOTATED_CDS"/>
    <property type="molecule type" value="Genomic_DNA"/>
</dbReference>
<reference evidence="1" key="2">
    <citation type="submission" date="2015-06" db="UniProtKB">
        <authorList>
            <consortium name="EnsemblMetazoa"/>
        </authorList>
    </citation>
    <scope>IDENTIFICATION</scope>
</reference>
<name>T1JZB8_TETUR</name>
<reference evidence="2" key="1">
    <citation type="submission" date="2011-08" db="EMBL/GenBank/DDBJ databases">
        <authorList>
            <person name="Rombauts S."/>
        </authorList>
    </citation>
    <scope>NUCLEOTIDE SEQUENCE</scope>
    <source>
        <strain evidence="2">London</strain>
    </source>
</reference>
<evidence type="ECO:0000313" key="1">
    <source>
        <dbReference type="EnsemblMetazoa" id="tetur03g03390.1"/>
    </source>
</evidence>
<dbReference type="HOGENOM" id="CLU_2743285_0_0_1"/>
<dbReference type="AlphaFoldDB" id="T1JZB8"/>